<dbReference type="Pfam" id="PF00425">
    <property type="entry name" value="Chorismate_bind"/>
    <property type="match status" value="1"/>
</dbReference>
<dbReference type="SUPFAM" id="SSF56322">
    <property type="entry name" value="ADC synthase"/>
    <property type="match status" value="1"/>
</dbReference>
<dbReference type="InterPro" id="IPR017926">
    <property type="entry name" value="GATASE"/>
</dbReference>
<evidence type="ECO:0000256" key="1">
    <source>
        <dbReference type="ARBA" id="ARBA00012266"/>
    </source>
</evidence>
<dbReference type="AlphaFoldDB" id="A0A075EYD3"/>
<dbReference type="PRINTS" id="PR00097">
    <property type="entry name" value="ANTSNTHASEII"/>
</dbReference>
<dbReference type="PANTHER" id="PTHR11236">
    <property type="entry name" value="AMINOBENZOATE/ANTHRANILATE SYNTHASE"/>
    <property type="match status" value="1"/>
</dbReference>
<feature type="domain" description="Chorismate-utilising enzyme C-terminal" evidence="6">
    <location>
        <begin position="127"/>
        <end position="385"/>
    </location>
</feature>
<reference evidence="7" key="1">
    <citation type="submission" date="2014-04" db="EMBL/GenBank/DDBJ databases">
        <title>Paulomycin gene cluster.</title>
        <authorList>
            <person name="Li J."/>
            <person name="Xie Z."/>
            <person name="Ai G."/>
            <person name="Chen Y."/>
        </authorList>
    </citation>
    <scope>NUCLEOTIDE SEQUENCE</scope>
    <source>
        <strain evidence="7">NRRL8115</strain>
    </source>
</reference>
<dbReference type="InterPro" id="IPR019999">
    <property type="entry name" value="Anth_synth_I-like"/>
</dbReference>
<dbReference type="PANTHER" id="PTHR11236:SF49">
    <property type="entry name" value="ANTHRANILATE SYNTHASE COMPONENT 1"/>
    <property type="match status" value="1"/>
</dbReference>
<evidence type="ECO:0000256" key="2">
    <source>
        <dbReference type="ARBA" id="ARBA00022962"/>
    </source>
</evidence>
<dbReference type="PRINTS" id="PR00096">
    <property type="entry name" value="GATASE"/>
</dbReference>
<protein>
    <recommendedName>
        <fullName evidence="1">anthranilate synthase</fullName>
        <ecNumber evidence="1">4.1.3.27</ecNumber>
    </recommendedName>
</protein>
<dbReference type="InterPro" id="IPR029062">
    <property type="entry name" value="Class_I_gatase-like"/>
</dbReference>
<feature type="domain" description="Glutamine amidotransferase" evidence="5">
    <location>
        <begin position="452"/>
        <end position="632"/>
    </location>
</feature>
<dbReference type="GO" id="GO:0000162">
    <property type="term" value="P:L-tryptophan biosynthetic process"/>
    <property type="evidence" value="ECO:0007669"/>
    <property type="project" value="TreeGrafter"/>
</dbReference>
<dbReference type="GO" id="GO:0004049">
    <property type="term" value="F:anthranilate synthase activity"/>
    <property type="evidence" value="ECO:0007669"/>
    <property type="project" value="UniProtKB-EC"/>
</dbReference>
<accession>A0A075EYD3</accession>
<dbReference type="PROSITE" id="PS51273">
    <property type="entry name" value="GATASE_TYPE_1"/>
    <property type="match status" value="1"/>
</dbReference>
<dbReference type="InterPro" id="IPR005801">
    <property type="entry name" value="ADC_synthase"/>
</dbReference>
<sequence>MTTDQARYARLLDRVLGAHPPAFALLHRPEAVGRRVELLLGDVTRVSRLADLPLPDLEGGAPGPRHDVLAMVPFRQVSERGFRCRDDGSPLLAMTVTEQSSCPLEPALALLPDTPVDLRGARFDIDDEEYASIVRQVLEREIGSGTGSNFVIKRSFTAELAGQSVATALSLFRRLLAGERGAYWTFLVHTGGRTFVGATPERHVSLFGGTAVMNPVSGTLRYPPEGPALPDVMRFLSDTKEADELHMVVDEELKMMARICDGGGQVVGPYLKEMATLAHTEYLIKGTSHRDVREILRETMFAPTVIGSPLESACRVVHRYEPRGRGYYSGVVALISRDINRGRSLDSAILLRTAEIAGGRLELSVGATLVRDSDPLSEVAETRAKAQGMLRALGAADPLPDTGAEHPGLGDHPEVERVLRERSDRLSAFWFQRPPGGADPAPAALPPGRRVLVIDAEDTFTAMIAHQLRSLGLSVDVCRFDAPYDTSVYDLVVMGPGPGDPRASDDPRIALLRATACRLLDSATPFLAVCLSHQVLGILLGFDIVRCPRPHQGTQREIDFFGRDLAVGFYNTFALHGDFEVSSSPGLAGRIAVSRDARSGQVHGLRGPGFHSFQFHAESVLSRDGLSVLTEAVTDLLAPSASRSGDAVHTS</sequence>
<dbReference type="PRINTS" id="PR00099">
    <property type="entry name" value="CPSGATASE"/>
</dbReference>
<keyword evidence="3" id="KW-0456">Lyase</keyword>
<proteinExistence type="predicted"/>
<evidence type="ECO:0000259" key="6">
    <source>
        <dbReference type="Pfam" id="PF00425"/>
    </source>
</evidence>
<dbReference type="EC" id="4.1.3.27" evidence="1"/>
<organism evidence="7">
    <name type="scientific">Streptomyces paulus</name>
    <dbReference type="NCBI Taxonomy" id="285551"/>
    <lineage>
        <taxon>Bacteria</taxon>
        <taxon>Bacillati</taxon>
        <taxon>Actinomycetota</taxon>
        <taxon>Actinomycetes</taxon>
        <taxon>Kitasatosporales</taxon>
        <taxon>Streptomycetaceae</taxon>
        <taxon>Streptomyces</taxon>
    </lineage>
</organism>
<evidence type="ECO:0000256" key="4">
    <source>
        <dbReference type="ARBA" id="ARBA00047683"/>
    </source>
</evidence>
<dbReference type="Pfam" id="PF00117">
    <property type="entry name" value="GATase"/>
    <property type="match status" value="1"/>
</dbReference>
<evidence type="ECO:0000259" key="5">
    <source>
        <dbReference type="Pfam" id="PF00117"/>
    </source>
</evidence>
<dbReference type="InterPro" id="IPR015890">
    <property type="entry name" value="Chorismate_C"/>
</dbReference>
<evidence type="ECO:0000313" key="7">
    <source>
        <dbReference type="EMBL" id="AIE54185.1"/>
    </source>
</evidence>
<dbReference type="EMBL" id="KJ721164">
    <property type="protein sequence ID" value="AIE54185.1"/>
    <property type="molecule type" value="Genomic_DNA"/>
</dbReference>
<keyword evidence="2" id="KW-0315">Glutamine amidotransferase</keyword>
<comment type="catalytic activity">
    <reaction evidence="4">
        <text>chorismate + L-glutamine = anthranilate + pyruvate + L-glutamate + H(+)</text>
        <dbReference type="Rhea" id="RHEA:21732"/>
        <dbReference type="ChEBI" id="CHEBI:15361"/>
        <dbReference type="ChEBI" id="CHEBI:15378"/>
        <dbReference type="ChEBI" id="CHEBI:16567"/>
        <dbReference type="ChEBI" id="CHEBI:29748"/>
        <dbReference type="ChEBI" id="CHEBI:29985"/>
        <dbReference type="ChEBI" id="CHEBI:58359"/>
        <dbReference type="EC" id="4.1.3.27"/>
    </reaction>
</comment>
<dbReference type="Gene3D" id="3.40.50.880">
    <property type="match status" value="1"/>
</dbReference>
<dbReference type="CDD" id="cd01743">
    <property type="entry name" value="GATase1_Anthranilate_Synthase"/>
    <property type="match status" value="1"/>
</dbReference>
<dbReference type="InterPro" id="IPR006221">
    <property type="entry name" value="TrpG/PapA_dom"/>
</dbReference>
<dbReference type="Gene3D" id="3.60.120.10">
    <property type="entry name" value="Anthranilate synthase"/>
    <property type="match status" value="1"/>
</dbReference>
<evidence type="ECO:0000256" key="3">
    <source>
        <dbReference type="ARBA" id="ARBA00023239"/>
    </source>
</evidence>
<dbReference type="SUPFAM" id="SSF52317">
    <property type="entry name" value="Class I glutamine amidotransferase-like"/>
    <property type="match status" value="1"/>
</dbReference>
<name>A0A075EYD3_9ACTN</name>